<proteinExistence type="predicted"/>
<gene>
    <name evidence="1" type="ORF">SIDU_04140</name>
</gene>
<dbReference type="InterPro" id="IPR027417">
    <property type="entry name" value="P-loop_NTPase"/>
</dbReference>
<dbReference type="GO" id="GO:0005829">
    <property type="term" value="C:cytosol"/>
    <property type="evidence" value="ECO:0007669"/>
    <property type="project" value="TreeGrafter"/>
</dbReference>
<name>A0A1L5BLV1_SPHIB</name>
<dbReference type="Gene3D" id="3.40.50.300">
    <property type="entry name" value="P-loop containing nucleotide triphosphate hydrolases"/>
    <property type="match status" value="1"/>
</dbReference>
<dbReference type="AlphaFoldDB" id="A0A1L5BLV1"/>
<dbReference type="GO" id="GO:0016887">
    <property type="term" value="F:ATP hydrolysis activity"/>
    <property type="evidence" value="ECO:0007669"/>
    <property type="project" value="TreeGrafter"/>
</dbReference>
<sequence length="411" mass="44127">MRDKIVGIVTNAAEPAESWTLNIGDEGLHLILSEQEVQASDILGDRLTGQSLTLSMLAAGAPVPPQLAADAKAIIIEVQPDNDASMARLAGLRAANPKLMLVAAVRDAQIAVVRALLRSGINDVIELPLRAHDLAAILDDLRSRIAASRQDDVRTGQIVSIIKSVGGVGATTIATQAASLHARSKKQGGGEVCLFDFDIQFGNAGTFLGISSPLTLADLLNAGSRVDNELLRTVTVETSTGLRVVTAPAEIMPIEAVNADQVFRIVELAQRGFDTIYLDLPGNWTNWSMSLVARSQVIFLVCELTIASLRQARRQISLLRDQDIDPARIHVVANRVEKKFFRAIGLEDAAAALDHPVKLSIANDFPLVSSALDQGVLIQELKARSRICKDMQDIVDCCTQAAEAERQAEKG</sequence>
<evidence type="ECO:0000313" key="2">
    <source>
        <dbReference type="Proteomes" id="UP000004550"/>
    </source>
</evidence>
<evidence type="ECO:0000313" key="1">
    <source>
        <dbReference type="EMBL" id="APL93767.1"/>
    </source>
</evidence>
<dbReference type="GO" id="GO:0009898">
    <property type="term" value="C:cytoplasmic side of plasma membrane"/>
    <property type="evidence" value="ECO:0007669"/>
    <property type="project" value="TreeGrafter"/>
</dbReference>
<dbReference type="Proteomes" id="UP000004550">
    <property type="component" value="Chromosome"/>
</dbReference>
<dbReference type="RefSeq" id="WP_007685442.1">
    <property type="nucleotide sequence ID" value="NZ_CP013070.1"/>
</dbReference>
<reference evidence="1 2" key="1">
    <citation type="journal article" date="2012" name="J. Bacteriol.">
        <title>Genome sequence of Sphingobium indicum B90A, a hexachlorocyclohexane-degrading bacterium.</title>
        <authorList>
            <person name="Anand S."/>
            <person name="Sangwan N."/>
            <person name="Lata P."/>
            <person name="Kaur J."/>
            <person name="Dua A."/>
            <person name="Singh A.K."/>
            <person name="Verma M."/>
            <person name="Kaur J."/>
            <person name="Khurana J.P."/>
            <person name="Khurana P."/>
            <person name="Mathur S."/>
            <person name="Lal R."/>
        </authorList>
    </citation>
    <scope>NUCLEOTIDE SEQUENCE [LARGE SCALE GENOMIC DNA]</scope>
    <source>
        <strain evidence="2">DSM 16412 / CCM 7286 / MTCC 6364 / B90A</strain>
    </source>
</reference>
<dbReference type="GO" id="GO:0051782">
    <property type="term" value="P:negative regulation of cell division"/>
    <property type="evidence" value="ECO:0007669"/>
    <property type="project" value="TreeGrafter"/>
</dbReference>
<dbReference type="GO" id="GO:0005524">
    <property type="term" value="F:ATP binding"/>
    <property type="evidence" value="ECO:0007669"/>
    <property type="project" value="TreeGrafter"/>
</dbReference>
<dbReference type="KEGG" id="sinb:SIDU_04140"/>
<protein>
    <submittedName>
        <fullName evidence="1">Pilus assembly protein CpaE</fullName>
    </submittedName>
</protein>
<dbReference type="PANTHER" id="PTHR43384:SF13">
    <property type="entry name" value="SLR0110 PROTEIN"/>
    <property type="match status" value="1"/>
</dbReference>
<accession>A0A1L5BLV1</accession>
<organism evidence="1 2">
    <name type="scientific">Sphingobium indicum (strain DSM 16412 / CCM 7286 / MTCC 6364 / B90A)</name>
    <dbReference type="NCBI Taxonomy" id="861109"/>
    <lineage>
        <taxon>Bacteria</taxon>
        <taxon>Pseudomonadati</taxon>
        <taxon>Pseudomonadota</taxon>
        <taxon>Alphaproteobacteria</taxon>
        <taxon>Sphingomonadales</taxon>
        <taxon>Sphingomonadaceae</taxon>
        <taxon>Sphingobium</taxon>
    </lineage>
</organism>
<dbReference type="SUPFAM" id="SSF52540">
    <property type="entry name" value="P-loop containing nucleoside triphosphate hydrolases"/>
    <property type="match status" value="1"/>
</dbReference>
<dbReference type="EMBL" id="CP013070">
    <property type="protein sequence ID" value="APL93767.1"/>
    <property type="molecule type" value="Genomic_DNA"/>
</dbReference>
<dbReference type="PANTHER" id="PTHR43384">
    <property type="entry name" value="SEPTUM SITE-DETERMINING PROTEIN MIND HOMOLOG, CHLOROPLASTIC-RELATED"/>
    <property type="match status" value="1"/>
</dbReference>
<dbReference type="Gene3D" id="3.40.50.2300">
    <property type="match status" value="1"/>
</dbReference>
<dbReference type="InterPro" id="IPR050625">
    <property type="entry name" value="ParA/MinD_ATPase"/>
</dbReference>